<dbReference type="Pfam" id="PF00069">
    <property type="entry name" value="Pkinase"/>
    <property type="match status" value="1"/>
</dbReference>
<evidence type="ECO:0000256" key="3">
    <source>
        <dbReference type="ARBA" id="ARBA00022840"/>
    </source>
</evidence>
<dbReference type="Pfam" id="PF24497">
    <property type="entry name" value="MIT_ATG1"/>
    <property type="match status" value="1"/>
</dbReference>
<reference evidence="8" key="1">
    <citation type="submission" date="2024-07" db="EMBL/GenBank/DDBJ databases">
        <title>Two chromosome-level genome assemblies of Korean endemic species Abeliophyllum distichum and Forsythia ovata (Oleaceae).</title>
        <authorList>
            <person name="Jang H."/>
        </authorList>
    </citation>
    <scope>NUCLEOTIDE SEQUENCE [LARGE SCALE GENOMIC DNA]</scope>
</reference>
<proteinExistence type="inferred from homology"/>
<evidence type="ECO:0000313" key="8">
    <source>
        <dbReference type="Proteomes" id="UP001604336"/>
    </source>
</evidence>
<dbReference type="EMBL" id="JBFOLK010000010">
    <property type="protein sequence ID" value="KAL2481594.1"/>
    <property type="molecule type" value="Genomic_DNA"/>
</dbReference>
<dbReference type="InterPro" id="IPR045269">
    <property type="entry name" value="Atg1-like"/>
</dbReference>
<dbReference type="Proteomes" id="UP001604336">
    <property type="component" value="Unassembled WGS sequence"/>
</dbReference>
<feature type="region of interest" description="Disordered" evidence="5">
    <location>
        <begin position="1"/>
        <end position="21"/>
    </location>
</feature>
<gene>
    <name evidence="7" type="ORF">Adt_34560</name>
</gene>
<comment type="similarity">
    <text evidence="1">Belongs to the protein kinase superfamily. CAMK Ser/Thr protein kinase family. SNF1 subfamily.</text>
</comment>
<keyword evidence="7" id="KW-0418">Kinase</keyword>
<name>A0ABD1QZG1_9LAMI</name>
<dbReference type="InterPro" id="IPR000719">
    <property type="entry name" value="Prot_kinase_dom"/>
</dbReference>
<keyword evidence="3" id="KW-0067">ATP-binding</keyword>
<dbReference type="PANTHER" id="PTHR24348">
    <property type="entry name" value="SERINE/THREONINE-PROTEIN KINASE UNC-51-RELATED"/>
    <property type="match status" value="1"/>
</dbReference>
<feature type="compositionally biased region" description="Acidic residues" evidence="5">
    <location>
        <begin position="1"/>
        <end position="12"/>
    </location>
</feature>
<organism evidence="7 8">
    <name type="scientific">Abeliophyllum distichum</name>
    <dbReference type="NCBI Taxonomy" id="126358"/>
    <lineage>
        <taxon>Eukaryota</taxon>
        <taxon>Viridiplantae</taxon>
        <taxon>Streptophyta</taxon>
        <taxon>Embryophyta</taxon>
        <taxon>Tracheophyta</taxon>
        <taxon>Spermatophyta</taxon>
        <taxon>Magnoliopsida</taxon>
        <taxon>eudicotyledons</taxon>
        <taxon>Gunneridae</taxon>
        <taxon>Pentapetalae</taxon>
        <taxon>asterids</taxon>
        <taxon>lamiids</taxon>
        <taxon>Lamiales</taxon>
        <taxon>Oleaceae</taxon>
        <taxon>Forsythieae</taxon>
        <taxon>Abeliophyllum</taxon>
    </lineage>
</organism>
<evidence type="ECO:0000259" key="6">
    <source>
        <dbReference type="PROSITE" id="PS50011"/>
    </source>
</evidence>
<dbReference type="SMART" id="SM00220">
    <property type="entry name" value="S_TKc"/>
    <property type="match status" value="1"/>
</dbReference>
<dbReference type="AlphaFoldDB" id="A0ABD1QZG1"/>
<comment type="caution">
    <text evidence="7">The sequence shown here is derived from an EMBL/GenBank/DDBJ whole genome shotgun (WGS) entry which is preliminary data.</text>
</comment>
<keyword evidence="8" id="KW-1185">Reference proteome</keyword>
<comment type="function">
    <text evidence="4">CIPK serine-threonine protein kinases interact with CBL proteins. Binding of a CBL protein to the regulatory NAF domain of CIPK protein lead to the activation of the kinase in a calcium-dependent manner.</text>
</comment>
<protein>
    <submittedName>
        <fullName evidence="7">Protein kinase superfamily protein</fullName>
    </submittedName>
</protein>
<dbReference type="PROSITE" id="PS00108">
    <property type="entry name" value="PROTEIN_KINASE_ST"/>
    <property type="match status" value="1"/>
</dbReference>
<feature type="domain" description="Protein kinase" evidence="6">
    <location>
        <begin position="79"/>
        <end position="333"/>
    </location>
</feature>
<accession>A0ABD1QZG1</accession>
<evidence type="ECO:0000313" key="7">
    <source>
        <dbReference type="EMBL" id="KAL2481594.1"/>
    </source>
</evidence>
<feature type="region of interest" description="Disordered" evidence="5">
    <location>
        <begin position="534"/>
        <end position="554"/>
    </location>
</feature>
<dbReference type="PANTHER" id="PTHR24348:SF68">
    <property type="entry name" value="SERINE_THREONINE-PROTEIN KINASE ATG1C"/>
    <property type="match status" value="1"/>
</dbReference>
<evidence type="ECO:0000256" key="2">
    <source>
        <dbReference type="ARBA" id="ARBA00022741"/>
    </source>
</evidence>
<keyword evidence="2" id="KW-0547">Nucleotide-binding</keyword>
<dbReference type="Gene3D" id="1.10.510.10">
    <property type="entry name" value="Transferase(Phosphotransferase) domain 1"/>
    <property type="match status" value="1"/>
</dbReference>
<dbReference type="InterPro" id="IPR056281">
    <property type="entry name" value="MIT_ATG1a/b/c"/>
</dbReference>
<evidence type="ECO:0000256" key="5">
    <source>
        <dbReference type="SAM" id="MobiDB-lite"/>
    </source>
</evidence>
<feature type="region of interest" description="Disordered" evidence="5">
    <location>
        <begin position="431"/>
        <end position="466"/>
    </location>
</feature>
<dbReference type="PROSITE" id="PS50011">
    <property type="entry name" value="PROTEIN_KINASE_DOM"/>
    <property type="match status" value="1"/>
</dbReference>
<dbReference type="SUPFAM" id="SSF56112">
    <property type="entry name" value="Protein kinase-like (PK-like)"/>
    <property type="match status" value="1"/>
</dbReference>
<keyword evidence="7" id="KW-0808">Transferase</keyword>
<dbReference type="FunFam" id="1.10.510.10:FF:000571">
    <property type="entry name" value="Maternal embryonic leucine zipper kinase"/>
    <property type="match status" value="1"/>
</dbReference>
<sequence>MILENSSDEESILDPKPTDPRQQLLQWSTTSLPSTAEKPWQPQLSKYWAWLDIVKFNGSLNEEWRWEVLCGGGLHGGEADRVGIIFDGLACTPPRSRHRGGESRRSLPPRLNLKLQESLKSEIFILKKINHPNIIRLHDMIEEPDKLYIILEYCKGGDLSMYIQQHVGRIPEVTAKHFMQQLAAGLKVLRENNLIHRDLKPQNLLLSTDDENSVLKIADFGFARSLQPRGLAETLCGSPLYMAPEIMQLQKYDAKADLWSVGAILFQLVTGKTPFTGNNQIQLLQNIIKSTELQFPPDAKNLSPDCMDLCRKLLRRNPVERLTFEEFFNHPYLSQRQQHDSVRNKQSEREVDDFPFPERNSEEGSQEDCLPFSLDDDSSGLRSRPSFERTSPMRSTYGFSLDLKPDKREIFSLSNKTDFISNFNSAPRQTEITGSSLGSRRLSEGNLKGSRKTMDFRSPNTLPKDVNSLESIDQDYVLVPGPPTDLSSSAHASIQSHLPFQSGSPPLNSVNMTSTPSAPVPIIGAATGRVGYSRSLESRSSAPGTSQGSMEIGDTFEKPSTDFMTRIKSLQNCASAVAELVKERIEAGKQLEAFSIQLLILAIWKQALYICHTHAASATEGSPIQETTRLREISEVRHSHDVLDCSDDIKTRGPMEIYSQIERAFVHEVGYAEELAKAIEPGNTDMPDAMELIYQSALGLGRHGAVNEYMGDAENAVVLYSKAVCLLVFILVEAPCSHSESSVFSNKHRAL</sequence>
<dbReference type="GO" id="GO:0016301">
    <property type="term" value="F:kinase activity"/>
    <property type="evidence" value="ECO:0007669"/>
    <property type="project" value="UniProtKB-KW"/>
</dbReference>
<dbReference type="InterPro" id="IPR008271">
    <property type="entry name" value="Ser/Thr_kinase_AS"/>
</dbReference>
<feature type="region of interest" description="Disordered" evidence="5">
    <location>
        <begin position="335"/>
        <end position="389"/>
    </location>
</feature>
<dbReference type="CDD" id="cd14009">
    <property type="entry name" value="STKc_ATG1_ULK_like"/>
    <property type="match status" value="1"/>
</dbReference>
<feature type="compositionally biased region" description="Basic and acidic residues" evidence="5">
    <location>
        <begin position="337"/>
        <end position="349"/>
    </location>
</feature>
<evidence type="ECO:0000256" key="4">
    <source>
        <dbReference type="ARBA" id="ARBA00058225"/>
    </source>
</evidence>
<dbReference type="GO" id="GO:0005524">
    <property type="term" value="F:ATP binding"/>
    <property type="evidence" value="ECO:0007669"/>
    <property type="project" value="UniProtKB-KW"/>
</dbReference>
<feature type="compositionally biased region" description="Polar residues" evidence="5">
    <location>
        <begin position="538"/>
        <end position="549"/>
    </location>
</feature>
<evidence type="ECO:0000256" key="1">
    <source>
        <dbReference type="ARBA" id="ARBA00006234"/>
    </source>
</evidence>
<dbReference type="InterPro" id="IPR011009">
    <property type="entry name" value="Kinase-like_dom_sf"/>
</dbReference>